<dbReference type="Pfam" id="PF26188">
    <property type="entry name" value="RESC6"/>
    <property type="match status" value="1"/>
</dbReference>
<dbReference type="OMA" id="HHEYWRE"/>
<sequence length="523" mass="60206">MLWFLSSFICSLGETTGIPSLEEVIQSGFENQNVGTENSVQKLIVFCYQITLLWAETKPGAAIMSFARLLSRCASSVGNSYNNINFLYNVGSKRFLFGLSKSCRCRLYSPKIPGSISMNEFDQRNAVKLRTNEHPGKKLRDKMSNTYTSRELLELYKRFNSGVAVSDRVKILVRLAKFKYDAQLQKNDPSEIEILDLLLEEIKHNASELKPFEVADVIWCLGKLEVFPDTFYYFSSVLDSMEIESFSNTDLAMIMWGHGRFAGISPILYSRLKREILTRGVENFQTRELCQIVWSVARTLKGSAKLLAAIRDEIQQQDISKFNKQDLLMFMWAYSEAGLNVKPLFRYFKAELLSGNHLEVFSLRDISQVVWAFANQGIKAPELFAKVERELLLRREVHFDAQSFVVIAWAFAHTDNATPRLFKFLEGKLININLRNWSLHRLSRVLWAFVKTGHLTMKILEQISLAMLGHDFAEFSQSSLEELVYALQETSLRLPPQLVSVVEAELQHHEYWRESLRKYCLSD</sequence>
<protein>
    <recommendedName>
        <fullName evidence="2">RNA-editing substrate-binding complex 6 protein domain-containing protein</fullName>
    </recommendedName>
</protein>
<evidence type="ECO:0000313" key="4">
    <source>
        <dbReference type="Proteomes" id="UP000001593"/>
    </source>
</evidence>
<gene>
    <name evidence="3" type="ORF">NEMVEDRAFT_v1g239697</name>
</gene>
<dbReference type="InParanoid" id="A7RP37"/>
<dbReference type="PANTHER" id="PTHR21228">
    <property type="entry name" value="FAST LEU-RICH DOMAIN-CONTAINING"/>
    <property type="match status" value="1"/>
</dbReference>
<accession>A7RP37</accession>
<dbReference type="AlphaFoldDB" id="A7RP37"/>
<reference evidence="3 4" key="1">
    <citation type="journal article" date="2007" name="Science">
        <title>Sea anemone genome reveals ancestral eumetazoan gene repertoire and genomic organization.</title>
        <authorList>
            <person name="Putnam N.H."/>
            <person name="Srivastava M."/>
            <person name="Hellsten U."/>
            <person name="Dirks B."/>
            <person name="Chapman J."/>
            <person name="Salamov A."/>
            <person name="Terry A."/>
            <person name="Shapiro H."/>
            <person name="Lindquist E."/>
            <person name="Kapitonov V.V."/>
            <person name="Jurka J."/>
            <person name="Genikhovich G."/>
            <person name="Grigoriev I.V."/>
            <person name="Lucas S.M."/>
            <person name="Steele R.E."/>
            <person name="Finnerty J.R."/>
            <person name="Technau U."/>
            <person name="Martindale M.Q."/>
            <person name="Rokhsar D.S."/>
        </authorList>
    </citation>
    <scope>NUCLEOTIDE SEQUENCE [LARGE SCALE GENOMIC DNA]</scope>
    <source>
        <strain evidence="4">CH2 X CH6</strain>
    </source>
</reference>
<dbReference type="Proteomes" id="UP000001593">
    <property type="component" value="Unassembled WGS sequence"/>
</dbReference>
<feature type="signal peptide" evidence="1">
    <location>
        <begin position="1"/>
        <end position="17"/>
    </location>
</feature>
<dbReference type="eggNOG" id="ENOG502TF0C">
    <property type="taxonomic scope" value="Eukaryota"/>
</dbReference>
<name>A7RP37_NEMVE</name>
<dbReference type="GO" id="GO:0005759">
    <property type="term" value="C:mitochondrial matrix"/>
    <property type="evidence" value="ECO:0000318"/>
    <property type="project" value="GO_Central"/>
</dbReference>
<dbReference type="PANTHER" id="PTHR21228:SF40">
    <property type="entry name" value="LD45607P"/>
    <property type="match status" value="1"/>
</dbReference>
<dbReference type="GO" id="GO:0000963">
    <property type="term" value="P:mitochondrial RNA processing"/>
    <property type="evidence" value="ECO:0000318"/>
    <property type="project" value="GO_Central"/>
</dbReference>
<dbReference type="HOGENOM" id="CLU_521054_0_0_1"/>
<dbReference type="InterPro" id="IPR058917">
    <property type="entry name" value="RESC6_dom"/>
</dbReference>
<evidence type="ECO:0000259" key="2">
    <source>
        <dbReference type="Pfam" id="PF26188"/>
    </source>
</evidence>
<feature type="chain" id="PRO_5002714405" description="RNA-editing substrate-binding complex 6 protein domain-containing protein" evidence="1">
    <location>
        <begin position="18"/>
        <end position="523"/>
    </location>
</feature>
<dbReference type="EMBL" id="DS469524">
    <property type="protein sequence ID" value="EDO46787.1"/>
    <property type="molecule type" value="Genomic_DNA"/>
</dbReference>
<evidence type="ECO:0000313" key="3">
    <source>
        <dbReference type="EMBL" id="EDO46787.1"/>
    </source>
</evidence>
<dbReference type="GO" id="GO:0035770">
    <property type="term" value="C:ribonucleoprotein granule"/>
    <property type="evidence" value="ECO:0000318"/>
    <property type="project" value="GO_Central"/>
</dbReference>
<dbReference type="GO" id="GO:0044528">
    <property type="term" value="P:regulation of mitochondrial mRNA stability"/>
    <property type="evidence" value="ECO:0000318"/>
    <property type="project" value="GO_Central"/>
</dbReference>
<keyword evidence="4" id="KW-1185">Reference proteome</keyword>
<dbReference type="InterPro" id="IPR050870">
    <property type="entry name" value="FAST_kinase"/>
</dbReference>
<evidence type="ECO:0000256" key="1">
    <source>
        <dbReference type="SAM" id="SignalP"/>
    </source>
</evidence>
<dbReference type="GO" id="GO:0003723">
    <property type="term" value="F:RNA binding"/>
    <property type="evidence" value="ECO:0000318"/>
    <property type="project" value="GO_Central"/>
</dbReference>
<organism evidence="3 4">
    <name type="scientific">Nematostella vectensis</name>
    <name type="common">Starlet sea anemone</name>
    <dbReference type="NCBI Taxonomy" id="45351"/>
    <lineage>
        <taxon>Eukaryota</taxon>
        <taxon>Metazoa</taxon>
        <taxon>Cnidaria</taxon>
        <taxon>Anthozoa</taxon>
        <taxon>Hexacorallia</taxon>
        <taxon>Actiniaria</taxon>
        <taxon>Edwardsiidae</taxon>
        <taxon>Nematostella</taxon>
    </lineage>
</organism>
<keyword evidence="1" id="KW-0732">Signal</keyword>
<proteinExistence type="predicted"/>
<feature type="domain" description="RNA-editing substrate-binding complex 6 protein" evidence="2">
    <location>
        <begin position="182"/>
        <end position="464"/>
    </location>
</feature>